<evidence type="ECO:0000313" key="11">
    <source>
        <dbReference type="EMBL" id="KAF5841647.1"/>
    </source>
</evidence>
<evidence type="ECO:0000256" key="6">
    <source>
        <dbReference type="ARBA" id="ARBA00023212"/>
    </source>
</evidence>
<keyword evidence="6" id="KW-0206">Cytoskeleton</keyword>
<dbReference type="Pfam" id="PF17862">
    <property type="entry name" value="AAA_lid_3"/>
    <property type="match status" value="1"/>
</dbReference>
<organism evidence="11 12">
    <name type="scientific">Dunaliella salina</name>
    <name type="common">Green alga</name>
    <name type="synonym">Protococcus salinus</name>
    <dbReference type="NCBI Taxonomy" id="3046"/>
    <lineage>
        <taxon>Eukaryota</taxon>
        <taxon>Viridiplantae</taxon>
        <taxon>Chlorophyta</taxon>
        <taxon>core chlorophytes</taxon>
        <taxon>Chlorophyceae</taxon>
        <taxon>CS clade</taxon>
        <taxon>Chlamydomonadales</taxon>
        <taxon>Dunaliellaceae</taxon>
        <taxon>Dunaliella</taxon>
    </lineage>
</organism>
<keyword evidence="5" id="KW-0067">ATP-binding</keyword>
<dbReference type="InterPro" id="IPR003959">
    <property type="entry name" value="ATPase_AAA_core"/>
</dbReference>
<keyword evidence="12" id="KW-1185">Reference proteome</keyword>
<dbReference type="PROSITE" id="PS50896">
    <property type="entry name" value="LISH"/>
    <property type="match status" value="1"/>
</dbReference>
<evidence type="ECO:0000256" key="3">
    <source>
        <dbReference type="ARBA" id="ARBA00022701"/>
    </source>
</evidence>
<accession>A0ABQ7H464</accession>
<comment type="subcellular location">
    <subcellularLocation>
        <location evidence="1">Cytoplasm</location>
        <location evidence="1">Cytoskeleton</location>
        <location evidence="1">Spindle pole</location>
    </subcellularLocation>
</comment>
<evidence type="ECO:0000256" key="7">
    <source>
        <dbReference type="ARBA" id="ARBA00023235"/>
    </source>
</evidence>
<dbReference type="InterPro" id="IPR006594">
    <property type="entry name" value="LisH"/>
</dbReference>
<feature type="domain" description="AAA ATPase AAA+ lid" evidence="10">
    <location>
        <begin position="344"/>
        <end position="380"/>
    </location>
</feature>
<dbReference type="Proteomes" id="UP000815325">
    <property type="component" value="Unassembled WGS sequence"/>
</dbReference>
<dbReference type="PANTHER" id="PTHR23074:SF78">
    <property type="entry name" value="KATANIN P60 ATPASE-CONTAINING SUBUNIT A-LIKE 2"/>
    <property type="match status" value="1"/>
</dbReference>
<feature type="compositionally biased region" description="Polar residues" evidence="8">
    <location>
        <begin position="104"/>
        <end position="115"/>
    </location>
</feature>
<evidence type="ECO:0008006" key="13">
    <source>
        <dbReference type="Google" id="ProtNLM"/>
    </source>
</evidence>
<dbReference type="Gene3D" id="3.40.50.300">
    <property type="entry name" value="P-loop containing nucleotide triphosphate hydrolases"/>
    <property type="match status" value="1"/>
</dbReference>
<sequence>MELDNMRAVSQARVAEEKRMVERRRNTLVLIMRHLVDAGYVESYERLSAECNLSLQKVDVADNIDLVRIIQEFEEAYEMKYDKKPKLVKRHVAETATEGKVLNRNLSHPGSQNGPVSGALAARQRRERGASAEAGSRQAGSSALPDIRTTSPQAKDRAPLPRAPTSNHAHPHANSHSHPQGGSHEDRANPGRPGQPPPTPPPMQIQGAGVQRGEPAKKVEDGAGSDDDVQGFHERPMKPLPLHLQGELRSLGSAISRDIVTDNPNVKWDDIAGLDTAKRLLKGMDGLAKSNALVFVLAATNLPWELDMAMLRRLEKRILVPLPSHEARLRIFEHLLADRVRPEVTFTHMASKTEGYSGSDVVLVAKEAAMRPLRRLMAQLDCLDDEPHSNPQQAQAVQDDVHRSVASKLEPIAMSDVDAALAVTKPSARLLEQQYKKFSDEFGQSGT</sequence>
<dbReference type="InterPro" id="IPR041569">
    <property type="entry name" value="AAA_lid_3"/>
</dbReference>
<dbReference type="InterPro" id="IPR027417">
    <property type="entry name" value="P-loop_NTPase"/>
</dbReference>
<evidence type="ECO:0000259" key="9">
    <source>
        <dbReference type="Pfam" id="PF00004"/>
    </source>
</evidence>
<evidence type="ECO:0000259" key="10">
    <source>
        <dbReference type="Pfam" id="PF17862"/>
    </source>
</evidence>
<evidence type="ECO:0000256" key="1">
    <source>
        <dbReference type="ARBA" id="ARBA00004647"/>
    </source>
</evidence>
<proteinExistence type="predicted"/>
<dbReference type="EMBL" id="MU069481">
    <property type="protein sequence ID" value="KAF5841647.1"/>
    <property type="molecule type" value="Genomic_DNA"/>
</dbReference>
<evidence type="ECO:0000256" key="2">
    <source>
        <dbReference type="ARBA" id="ARBA00022490"/>
    </source>
</evidence>
<keyword evidence="2" id="KW-0963">Cytoplasm</keyword>
<dbReference type="SMART" id="SM00667">
    <property type="entry name" value="LisH"/>
    <property type="match status" value="1"/>
</dbReference>
<dbReference type="Pfam" id="PF00004">
    <property type="entry name" value="AAA"/>
    <property type="match status" value="1"/>
</dbReference>
<protein>
    <recommendedName>
        <fullName evidence="13">Katanin p60 ATPase-containing subunit A-like 2</fullName>
    </recommendedName>
</protein>
<comment type="caution">
    <text evidence="11">The sequence shown here is derived from an EMBL/GenBank/DDBJ whole genome shotgun (WGS) entry which is preliminary data.</text>
</comment>
<evidence type="ECO:0000313" key="12">
    <source>
        <dbReference type="Proteomes" id="UP000815325"/>
    </source>
</evidence>
<keyword evidence="4" id="KW-0547">Nucleotide-binding</keyword>
<evidence type="ECO:0000256" key="8">
    <source>
        <dbReference type="SAM" id="MobiDB-lite"/>
    </source>
</evidence>
<reference evidence="11" key="1">
    <citation type="submission" date="2017-08" db="EMBL/GenBank/DDBJ databases">
        <authorList>
            <person name="Polle J.E."/>
            <person name="Barry K."/>
            <person name="Cushman J."/>
            <person name="Schmutz J."/>
            <person name="Tran D."/>
            <person name="Hathwaick L.T."/>
            <person name="Yim W.C."/>
            <person name="Jenkins J."/>
            <person name="Mckie-Krisberg Z.M."/>
            <person name="Prochnik S."/>
            <person name="Lindquist E."/>
            <person name="Dockter R.B."/>
            <person name="Adam C."/>
            <person name="Molina H."/>
            <person name="Bunkerborg J."/>
            <person name="Jin E."/>
            <person name="Buchheim M."/>
            <person name="Magnuson J."/>
        </authorList>
    </citation>
    <scope>NUCLEOTIDE SEQUENCE</scope>
    <source>
        <strain evidence="11">CCAP 19/18</strain>
    </source>
</reference>
<feature type="region of interest" description="Disordered" evidence="8">
    <location>
        <begin position="99"/>
        <end position="239"/>
    </location>
</feature>
<feature type="compositionally biased region" description="Pro residues" evidence="8">
    <location>
        <begin position="193"/>
        <end position="203"/>
    </location>
</feature>
<name>A0ABQ7H464_DUNSA</name>
<gene>
    <name evidence="11" type="ORF">DUNSADRAFT_12103</name>
</gene>
<keyword evidence="7" id="KW-0413">Isomerase</keyword>
<dbReference type="InterPro" id="IPR050304">
    <property type="entry name" value="MT-severing_AAA_ATPase"/>
</dbReference>
<evidence type="ECO:0000256" key="4">
    <source>
        <dbReference type="ARBA" id="ARBA00022741"/>
    </source>
</evidence>
<keyword evidence="3" id="KW-0493">Microtubule</keyword>
<dbReference type="SUPFAM" id="SSF52540">
    <property type="entry name" value="P-loop containing nucleoside triphosphate hydrolases"/>
    <property type="match status" value="1"/>
</dbReference>
<dbReference type="Gene3D" id="1.10.8.60">
    <property type="match status" value="1"/>
</dbReference>
<feature type="domain" description="ATPase AAA-type core" evidence="9">
    <location>
        <begin position="275"/>
        <end position="322"/>
    </location>
</feature>
<evidence type="ECO:0000256" key="5">
    <source>
        <dbReference type="ARBA" id="ARBA00022840"/>
    </source>
</evidence>
<dbReference type="PANTHER" id="PTHR23074">
    <property type="entry name" value="AAA DOMAIN-CONTAINING"/>
    <property type="match status" value="1"/>
</dbReference>